<accession>A0ABU2KT47</accession>
<dbReference type="RefSeq" id="WP_311544937.1">
    <property type="nucleotide sequence ID" value="NZ_JAVREK010000008.1"/>
</dbReference>
<keyword evidence="1" id="KW-0812">Transmembrane</keyword>
<evidence type="ECO:0000313" key="3">
    <source>
        <dbReference type="Proteomes" id="UP001183226"/>
    </source>
</evidence>
<protein>
    <recommendedName>
        <fullName evidence="4">DUF4350 domain-containing protein</fullName>
    </recommendedName>
</protein>
<feature type="transmembrane region" description="Helical" evidence="1">
    <location>
        <begin position="212"/>
        <end position="232"/>
    </location>
</feature>
<sequence length="649" mass="68287">MNDAPSPLQRLSVIPAVVALAFLVLLVLPPGEARADIEPPVTAAEHYAELLSEEPEGAAVVVDGAVGGTLTPEEMTGDLHSVFGELGLPYYVVVTPFLGPGSEAGTATIASALHDRLGSDGVYAVLEPRGSALEVEAYGVEADTETALHLAITDPDLRYDDPAPDVAEVLVAALKDPDAAEEARAQRQWPWPFRADTFEGLNPSRPDGPESIGFLSGAVGGAAVAFGVWWLWRPARRGRLLPAAAIGVGTAVVAVGAVTAPTVWVAAAPVGGYERLDAEELARMEEPYVVSTERAARIARALEADPLYVDPLVRLPRDGLDSAAGGIGDAPVPVYAAVVPLDTDDEAGGDHEVLAAAIAALAQREGVYLVAGRGIGDTTNVGAAVHGFGTDYSFGYAMRGIEADTPAGALRKAVAALDEVELTPGGSHVPQFADQEPSTPAPRMERYWVDGVLLGLSTYGLLVTPAAIALGWLALYALRAWRGGGRVVGESALRRLARRETTRLRALLADRSGDLPEELLPQADAALLTMEARPRPLDLLGVVVLARRVAAEAEDPGAAPREPCATNPLHAWAVERDRNPRSRTGKDKVCAHCAALPPKSRAARVLRLRADGTAHAYDGKPNDPWIRHRFGADAPAAMVQALLKEHHVS</sequence>
<evidence type="ECO:0008006" key="4">
    <source>
        <dbReference type="Google" id="ProtNLM"/>
    </source>
</evidence>
<feature type="transmembrane region" description="Helical" evidence="1">
    <location>
        <begin position="452"/>
        <end position="478"/>
    </location>
</feature>
<reference evidence="3" key="1">
    <citation type="submission" date="2023-07" db="EMBL/GenBank/DDBJ databases">
        <title>30 novel species of actinomycetes from the DSMZ collection.</title>
        <authorList>
            <person name="Nouioui I."/>
        </authorList>
    </citation>
    <scope>NUCLEOTIDE SEQUENCE [LARGE SCALE GENOMIC DNA]</scope>
    <source>
        <strain evidence="3">DSM 45055</strain>
    </source>
</reference>
<dbReference type="EMBL" id="JAVREK010000008">
    <property type="protein sequence ID" value="MDT0302454.1"/>
    <property type="molecule type" value="Genomic_DNA"/>
</dbReference>
<evidence type="ECO:0000313" key="2">
    <source>
        <dbReference type="EMBL" id="MDT0302454.1"/>
    </source>
</evidence>
<dbReference type="Proteomes" id="UP001183226">
    <property type="component" value="Unassembled WGS sequence"/>
</dbReference>
<evidence type="ECO:0000256" key="1">
    <source>
        <dbReference type="SAM" id="Phobius"/>
    </source>
</evidence>
<organism evidence="2 3">
    <name type="scientific">Streptomonospora wellingtoniae</name>
    <dbReference type="NCBI Taxonomy" id="3075544"/>
    <lineage>
        <taxon>Bacteria</taxon>
        <taxon>Bacillati</taxon>
        <taxon>Actinomycetota</taxon>
        <taxon>Actinomycetes</taxon>
        <taxon>Streptosporangiales</taxon>
        <taxon>Nocardiopsidaceae</taxon>
        <taxon>Streptomonospora</taxon>
    </lineage>
</organism>
<comment type="caution">
    <text evidence="2">The sequence shown here is derived from an EMBL/GenBank/DDBJ whole genome shotgun (WGS) entry which is preliminary data.</text>
</comment>
<gene>
    <name evidence="2" type="ORF">RM446_10070</name>
</gene>
<feature type="transmembrane region" description="Helical" evidence="1">
    <location>
        <begin position="244"/>
        <end position="267"/>
    </location>
</feature>
<proteinExistence type="predicted"/>
<keyword evidence="1" id="KW-1133">Transmembrane helix</keyword>
<keyword evidence="3" id="KW-1185">Reference proteome</keyword>
<keyword evidence="1" id="KW-0472">Membrane</keyword>
<name>A0ABU2KT47_9ACTN</name>